<evidence type="ECO:0000256" key="3">
    <source>
        <dbReference type="SAM" id="MobiDB-lite"/>
    </source>
</evidence>
<dbReference type="InterPro" id="IPR001375">
    <property type="entry name" value="Peptidase_S9_cat"/>
</dbReference>
<reference evidence="5" key="1">
    <citation type="submission" date="2018-12" db="EMBL/GenBank/DDBJ databases">
        <title>Novel natural products biosynthetic potential of the class Ktedonobacteria.</title>
        <authorList>
            <person name="Zheng Y."/>
            <person name="Saitou A."/>
            <person name="Wang C.M."/>
            <person name="Toyoda A."/>
            <person name="Minakuchi Y."/>
            <person name="Sekiguchi Y."/>
            <person name="Ueda K."/>
            <person name="Takano H."/>
            <person name="Sakai Y."/>
            <person name="Yokota A."/>
            <person name="Yabe S."/>
        </authorList>
    </citation>
    <scope>NUCLEOTIDE SEQUENCE</scope>
    <source>
        <strain evidence="5">A3-2</strain>
    </source>
</reference>
<evidence type="ECO:0000313" key="5">
    <source>
        <dbReference type="EMBL" id="BBH95350.1"/>
    </source>
</evidence>
<evidence type="ECO:0000256" key="2">
    <source>
        <dbReference type="ARBA" id="ARBA00022825"/>
    </source>
</evidence>
<proteinExistence type="predicted"/>
<dbReference type="InterPro" id="IPR011659">
    <property type="entry name" value="WD40"/>
</dbReference>
<feature type="compositionally biased region" description="Polar residues" evidence="3">
    <location>
        <begin position="1"/>
        <end position="14"/>
    </location>
</feature>
<dbReference type="AlphaFoldDB" id="A0A455T5S5"/>
<dbReference type="PANTHER" id="PTHR42776:SF27">
    <property type="entry name" value="DIPEPTIDYL PEPTIDASE FAMILY MEMBER 6"/>
    <property type="match status" value="1"/>
</dbReference>
<keyword evidence="2" id="KW-0720">Serine protease</keyword>
<organism evidence="5">
    <name type="scientific">Thermogemmatispora argillosa</name>
    <dbReference type="NCBI Taxonomy" id="2045280"/>
    <lineage>
        <taxon>Bacteria</taxon>
        <taxon>Bacillati</taxon>
        <taxon>Chloroflexota</taxon>
        <taxon>Ktedonobacteria</taxon>
        <taxon>Thermogemmatisporales</taxon>
        <taxon>Thermogemmatisporaceae</taxon>
        <taxon>Thermogemmatispora</taxon>
    </lineage>
</organism>
<dbReference type="GO" id="GO:0006508">
    <property type="term" value="P:proteolysis"/>
    <property type="evidence" value="ECO:0007669"/>
    <property type="project" value="InterPro"/>
</dbReference>
<keyword evidence="1" id="KW-0378">Hydrolase</keyword>
<protein>
    <submittedName>
        <fullName evidence="5">Peptidase</fullName>
    </submittedName>
</protein>
<dbReference type="GO" id="GO:0004252">
    <property type="term" value="F:serine-type endopeptidase activity"/>
    <property type="evidence" value="ECO:0007669"/>
    <property type="project" value="TreeGrafter"/>
</dbReference>
<accession>A0A455T5S5</accession>
<feature type="domain" description="Peptidase S9 prolyl oligopeptidase catalytic" evidence="4">
    <location>
        <begin position="472"/>
        <end position="670"/>
    </location>
</feature>
<dbReference type="EMBL" id="AP019377">
    <property type="protein sequence ID" value="BBH95350.1"/>
    <property type="molecule type" value="Genomic_DNA"/>
</dbReference>
<gene>
    <name evidence="5" type="ORF">KTA_35490</name>
</gene>
<dbReference type="Gene3D" id="2.120.10.30">
    <property type="entry name" value="TolB, C-terminal domain"/>
    <property type="match status" value="2"/>
</dbReference>
<name>A0A455T5S5_9CHLR</name>
<evidence type="ECO:0000256" key="1">
    <source>
        <dbReference type="ARBA" id="ARBA00022801"/>
    </source>
</evidence>
<dbReference type="Gene3D" id="3.40.50.1820">
    <property type="entry name" value="alpha/beta hydrolase"/>
    <property type="match status" value="1"/>
</dbReference>
<dbReference type="InterPro" id="IPR011042">
    <property type="entry name" value="6-blade_b-propeller_TolB-like"/>
</dbReference>
<dbReference type="Pfam" id="PF07676">
    <property type="entry name" value="PD40"/>
    <property type="match status" value="3"/>
</dbReference>
<evidence type="ECO:0000259" key="4">
    <source>
        <dbReference type="Pfam" id="PF00326"/>
    </source>
</evidence>
<sequence>MSNEAFLSVSSAGQTERVPRSRRLVGPGETARLRWLEEYDLSSDGRRVAFVVREPVPGQSCPLRRIWLLEIGEEGGEAASEPRPLSAGLDMGEQYCPRWSPDGRRLAFLAKSSPGGNDDKERLALFVMAAEGGPARRLCMLPGGMSDLAWSPDGSRLAFLGYEQPKPEDDPRVFGHEAERCQRLWTVYLDEGLPRPVTPQGLAIWEYAWSPDGRRFAVYFSEGPELTTWYRGQIGLVEAEGGPLQQLTHLEHQASGLTWSPDGRRIAFVSGEWSDVIRGAGDLFVLSLERGESRNLTPNADISVAWCRWFPDGQHLLYTAWCELSQQIGILDEASGRRQVVEADVVLREGWPGLATTPDLRRLLTTRTSPEQPLDLYCAELQEAPAGDQGEALRPGLSWRRLTRLNPLAEETWLLPRSERLSYRGADDWQIAALFTPPLVRRDQGAPPLVVWVHGGPTGAFLAGFEAGWSLLLASAGYAVLRPNVRGSLGRGRAFAEAVVGDMGGKDLQDVLQGIDALAARGLVDGQRVAIVGWSYGGFLAAWAVTQARRFRAAVMGAGICDWHGFHAQTNIPDFDRRFLQADPLTQAEIYRARSPLTYAARVTTPTLILHGAEDDCVPVSQAYAFYRALRECNVPAELVIYPREGHGLRELAHLRDREERILSWLNRYLW</sequence>
<dbReference type="SUPFAM" id="SSF53474">
    <property type="entry name" value="alpha/beta-Hydrolases"/>
    <property type="match status" value="1"/>
</dbReference>
<dbReference type="PANTHER" id="PTHR42776">
    <property type="entry name" value="SERINE PEPTIDASE S9 FAMILY MEMBER"/>
    <property type="match status" value="1"/>
</dbReference>
<dbReference type="Pfam" id="PF00326">
    <property type="entry name" value="Peptidase_S9"/>
    <property type="match status" value="1"/>
</dbReference>
<dbReference type="InterPro" id="IPR029058">
    <property type="entry name" value="AB_hydrolase_fold"/>
</dbReference>
<feature type="region of interest" description="Disordered" evidence="3">
    <location>
        <begin position="1"/>
        <end position="24"/>
    </location>
</feature>
<keyword evidence="2" id="KW-0645">Protease</keyword>
<dbReference type="SUPFAM" id="SSF82171">
    <property type="entry name" value="DPP6 N-terminal domain-like"/>
    <property type="match status" value="1"/>
</dbReference>